<evidence type="ECO:0000256" key="1">
    <source>
        <dbReference type="SAM" id="SignalP"/>
    </source>
</evidence>
<comment type="caution">
    <text evidence="2">The sequence shown here is derived from an EMBL/GenBank/DDBJ whole genome shotgun (WGS) entry which is preliminary data.</text>
</comment>
<keyword evidence="3" id="KW-1185">Reference proteome</keyword>
<dbReference type="Gene3D" id="2.70.70.10">
    <property type="entry name" value="Glucose Permease (Domain IIA)"/>
    <property type="match status" value="1"/>
</dbReference>
<evidence type="ECO:0000313" key="3">
    <source>
        <dbReference type="Proteomes" id="UP000662074"/>
    </source>
</evidence>
<dbReference type="RefSeq" id="WP_188418495.1">
    <property type="nucleotide sequence ID" value="NZ_BMDO01000012.1"/>
</dbReference>
<keyword evidence="1" id="KW-0732">Signal</keyword>
<gene>
    <name evidence="2" type="ORF">GCM10011425_35940</name>
</gene>
<accession>A0A917JD54</accession>
<dbReference type="EMBL" id="BMDO01000012">
    <property type="protein sequence ID" value="GGI52382.1"/>
    <property type="molecule type" value="Genomic_DNA"/>
</dbReference>
<evidence type="ECO:0000313" key="2">
    <source>
        <dbReference type="EMBL" id="GGI52382.1"/>
    </source>
</evidence>
<organism evidence="2 3">
    <name type="scientific">Mucilaginibacter galii</name>
    <dbReference type="NCBI Taxonomy" id="2005073"/>
    <lineage>
        <taxon>Bacteria</taxon>
        <taxon>Pseudomonadati</taxon>
        <taxon>Bacteroidota</taxon>
        <taxon>Sphingobacteriia</taxon>
        <taxon>Sphingobacteriales</taxon>
        <taxon>Sphingobacteriaceae</taxon>
        <taxon>Mucilaginibacter</taxon>
    </lineage>
</organism>
<sequence length="310" mass="34065">MIKKIIPVLALLWLVMYTATAQDASVKVNYVVGSNKSVDFNFEKADPGTYTVVLSFSNLTNTYNVGRQEYGARGYSGRLTTLTPSNKEQGVGFSYTYTYIRGKYQPKYDPDFVYLLPCKKGSKVKVTESGFVNATYFGSTTPDDWKVYRFYTETEDTVTAVRKGVVVAVKDLYETAAGDVTYTSSINELIIEHADGTLATYRGFKKGSFMVEVGQTVLPGTALGVNSKSGGSGKPNIGLLLTYLKSIDFEGSRGQSMKTSKSLYGFITPKFYTADNPAAILVAQQDYVGANTPEIIRKEMIKKELKLAGK</sequence>
<dbReference type="InterPro" id="IPR011055">
    <property type="entry name" value="Dup_hybrid_motif"/>
</dbReference>
<name>A0A917JD54_9SPHI</name>
<reference evidence="2" key="2">
    <citation type="submission" date="2020-09" db="EMBL/GenBank/DDBJ databases">
        <authorList>
            <person name="Sun Q."/>
            <person name="Sedlacek I."/>
        </authorList>
    </citation>
    <scope>NUCLEOTIDE SEQUENCE</scope>
    <source>
        <strain evidence="2">CCM 8711</strain>
    </source>
</reference>
<proteinExistence type="predicted"/>
<reference evidence="2" key="1">
    <citation type="journal article" date="2014" name="Int. J. Syst. Evol. Microbiol.">
        <title>Complete genome sequence of Corynebacterium casei LMG S-19264T (=DSM 44701T), isolated from a smear-ripened cheese.</title>
        <authorList>
            <consortium name="US DOE Joint Genome Institute (JGI-PGF)"/>
            <person name="Walter F."/>
            <person name="Albersmeier A."/>
            <person name="Kalinowski J."/>
            <person name="Ruckert C."/>
        </authorList>
    </citation>
    <scope>NUCLEOTIDE SEQUENCE</scope>
    <source>
        <strain evidence="2">CCM 8711</strain>
    </source>
</reference>
<dbReference type="Proteomes" id="UP000662074">
    <property type="component" value="Unassembled WGS sequence"/>
</dbReference>
<feature type="signal peptide" evidence="1">
    <location>
        <begin position="1"/>
        <end position="21"/>
    </location>
</feature>
<feature type="chain" id="PRO_5037689279" description="Peptidase M23 domain-containing protein" evidence="1">
    <location>
        <begin position="22"/>
        <end position="310"/>
    </location>
</feature>
<evidence type="ECO:0008006" key="4">
    <source>
        <dbReference type="Google" id="ProtNLM"/>
    </source>
</evidence>
<dbReference type="AlphaFoldDB" id="A0A917JD54"/>
<protein>
    <recommendedName>
        <fullName evidence="4">Peptidase M23 domain-containing protein</fullName>
    </recommendedName>
</protein>